<dbReference type="InterPro" id="IPR056157">
    <property type="entry name" value="TPR_IFT80_172_dom"/>
</dbReference>
<feature type="compositionally biased region" description="Low complexity" evidence="10">
    <location>
        <begin position="15"/>
        <end position="30"/>
    </location>
</feature>
<comment type="similarity">
    <text evidence="8">Belongs to the IFT172 family.</text>
</comment>
<evidence type="ECO:0000259" key="11">
    <source>
        <dbReference type="Pfam" id="PF23387"/>
    </source>
</evidence>
<dbReference type="OrthoDB" id="2186662at2759"/>
<keyword evidence="3" id="KW-0853">WD repeat</keyword>
<dbReference type="Pfam" id="PF23387">
    <property type="entry name" value="TPR_IFT80_172"/>
    <property type="match status" value="1"/>
</dbReference>
<dbReference type="InterPro" id="IPR001680">
    <property type="entry name" value="WD40_rpt"/>
</dbReference>
<feature type="compositionally biased region" description="Polar residues" evidence="10">
    <location>
        <begin position="31"/>
        <end position="49"/>
    </location>
</feature>
<dbReference type="EMBL" id="JACEEZ010000827">
    <property type="protein sequence ID" value="KAG0729796.1"/>
    <property type="molecule type" value="Genomic_DNA"/>
</dbReference>
<dbReference type="GO" id="GO:0005930">
    <property type="term" value="C:axoneme"/>
    <property type="evidence" value="ECO:0007669"/>
    <property type="project" value="TreeGrafter"/>
</dbReference>
<keyword evidence="4" id="KW-0677">Repeat</keyword>
<dbReference type="GO" id="GO:0042073">
    <property type="term" value="P:intraciliary transport"/>
    <property type="evidence" value="ECO:0007669"/>
    <property type="project" value="TreeGrafter"/>
</dbReference>
<sequence>MDKYVKRSDSDRSRSVSGDSSCSSVSYRTSTPAPSASRTHTPQGTSDISLSDVELDSSQLFTQDIEESGTEQEDQRKRQEGTRQLKADGAAKITALAWSPNNVKLAVATAERVVLLFDEQGERRDKFSTKPADPKYGKKSYLVKAIAFSPDSTKIAIGQTDNIIYVYKIGEDWGEKKVICNKFVQSSQVTCLTWPFEGPIIFGLLEGKVRAANVKTNKSQTLYQTDSYVVSVTPNLRGTAFLSGHADGSVVRFYVADDPYPEPQGKIISHPVPPYALAWSNSSIIVAGCDRRVVMYTKLGKMHQQFDYSKDVSEREFSSIEHEKLLVAFPADCSAHAPVLPTLVQGGPGMWAGPDWTGLNRSRLPRKNSDRPGLAQLRIFDFNSSRGMWEERGTRDFDGIYTITSLAWKRDGSRLVCGTLCGAVELFDSVLRRSVWKNKWEMTYVGPSQVLVKPLAGSGPFGSRGVILRSQYGFEIHDVRIMGKDRYLVARTNETLLLGDLHRNLLSEVHWAVEPGTEKFYFDNENVCMIFNAGELSLVEYGNNELLGSVRTEFMNPHLISVRLNERRQRGVDDNKKMAYLLDLKTICLVDLTYGLTLGQITHDSKIDWLELNETGTQLLYRDKRLRLLLVNASTLNKTSILNYSTFVQWVPGSDVVVAQSREQLCVWYNIDTPERVTTFHIKGEVTDVERADGRTEVIVQDGVQELSYALDEGLIEFGTAIDDGDYLRAMNYLETLPLTAEAETMWSTLGRLTLEGRHLYIAERCFAALGEVSKVRYLQGINQIRQLVQESTGEEGMDHFEVQARLSILDKQFKTAESIYLDNNQLDAAMEMYQNLHKWDEAVQLAEIKGHPDVESLRRAHTQWLLDTRQEERAGQLKEAEGDHLAAINMYLKAGMPAKASRLATSVPELREDPELISRIASALLRADLFEQAGDLYEKVGQPQKALDSYRKGHAYSRAVELARHMFPAEVVRLEEEWGDELLVNKQPDAAISHFIEAGRTIKGLEAAIAARQWKKAMHIIEVIDDEEALKPHLMKLGQHFSSLNELQKAEYFYVKGGMHNEAIAMYNQAGEWERAHQLASKYMGADKVAVMYVNQAQVLEEQGKYREAEKLYISVHEPDLAITMYKKQRQFDQMMRLVKEYHADLVQSTHLHLASQMEQEGNYHDAERHYVEADDWKAAVNMYRGVDMWEEAYRVAKQKGGANSGKQVAFLWARTLRGDAAVKLLNKFGLLDQCIDYACESMQFEFAFELARTAAKQKVPEIHYKYAMALEDEGKYRDAEQEFIQADKPKEAVLMYVHAQDWESAQRVAEAHDPESVGDVLVGQAKVSFTERDYPRAEALLLRAQRPELAVKFYRDSNQWTEALRVCKEYLPHKLSALQDEYDHTVLSKDSQDVQGLLKQARQWEDTNEYNRAVDCYMKITPSMSNDASLLEKAWAKAGELAIKFLPEEKADNVSRVLGESAPPGHQVYTAAAQMFLAGDLVKEAIDAFITGQEWSKAKKVASEFDPRYSFLQVITPTSTPTATPTVTPTATHSYRHSLLRSLLQALIPTATPTATHSYRHSFLQPLTPTATHSYSHSFLQPLLQPLIPTATPTGTPTATHSYSHSYSHSYRHSYRHSLLQPLIAYSHSLLQALLQSPFHRYESYVDGAYKDFLKTEGKAEALADVDLAGALDMYVEGGQWSRALETAAAHGPQLLHKYLARYASSLIKDGQAVEALALYKQYGAPPFAQNFNIYRRLVLDLMSLHQLSSGQAYTTWADLRDILLSLVDNLRQHEDTDGVMSEFELLLLLAHYLAARSAYMATPQLENLVAKVSVSMLRYTHILPADKAFYEAGMACKEVGWKNMAFVFLNRFLDLCEAIEEGSLDSLDHTDFIDTDIPYEIPLPDTLSIPEPLREEAKEWVLAVSMDQQVEQVLPMDERMVYEASLVGADGSASPACVISGYPVTRHRLDLKRGQAANKEDWNKLVMATKMATTPECQDVLKFITAWCGGLPTMGRLISYTGSHYINSLKSPPRTPSE</sequence>
<gene>
    <name evidence="13" type="primary">IFT172_1</name>
    <name evidence="13" type="ORF">GWK47_029607</name>
</gene>
<dbReference type="SMART" id="SM00320">
    <property type="entry name" value="WD40"/>
    <property type="match status" value="5"/>
</dbReference>
<protein>
    <recommendedName>
        <fullName evidence="9">Intraflagellar transport protein 172 homolog</fullName>
    </recommendedName>
</protein>
<dbReference type="FunFam" id="1.25.40.470:FF:000012">
    <property type="entry name" value="intraflagellar transport protein 172 homolog"/>
    <property type="match status" value="1"/>
</dbReference>
<feature type="region of interest" description="Disordered" evidence="10">
    <location>
        <begin position="1"/>
        <end position="50"/>
    </location>
</feature>
<dbReference type="InterPro" id="IPR056168">
    <property type="entry name" value="TPR_IF140/IFT172/WDR19"/>
</dbReference>
<evidence type="ECO:0000256" key="8">
    <source>
        <dbReference type="ARBA" id="ARBA00038130"/>
    </source>
</evidence>
<keyword evidence="2" id="KW-0217">Developmental protein</keyword>
<dbReference type="PANTHER" id="PTHR15722">
    <property type="entry name" value="IFT140/172-RELATED"/>
    <property type="match status" value="1"/>
</dbReference>
<dbReference type="FunFam" id="2.130.10.10:FF:002910">
    <property type="entry name" value="Predicted protein"/>
    <property type="match status" value="1"/>
</dbReference>
<organism evidence="13 14">
    <name type="scientific">Chionoecetes opilio</name>
    <name type="common">Atlantic snow crab</name>
    <name type="synonym">Cancer opilio</name>
    <dbReference type="NCBI Taxonomy" id="41210"/>
    <lineage>
        <taxon>Eukaryota</taxon>
        <taxon>Metazoa</taxon>
        <taxon>Ecdysozoa</taxon>
        <taxon>Arthropoda</taxon>
        <taxon>Crustacea</taxon>
        <taxon>Multicrustacea</taxon>
        <taxon>Malacostraca</taxon>
        <taxon>Eumalacostraca</taxon>
        <taxon>Eucarida</taxon>
        <taxon>Decapoda</taxon>
        <taxon>Pleocyemata</taxon>
        <taxon>Brachyura</taxon>
        <taxon>Eubrachyura</taxon>
        <taxon>Majoidea</taxon>
        <taxon>Majidae</taxon>
        <taxon>Chionoecetes</taxon>
    </lineage>
</organism>
<keyword evidence="7" id="KW-0966">Cell projection</keyword>
<evidence type="ECO:0000256" key="10">
    <source>
        <dbReference type="SAM" id="MobiDB-lite"/>
    </source>
</evidence>
<dbReference type="GO" id="GO:0036064">
    <property type="term" value="C:ciliary basal body"/>
    <property type="evidence" value="ECO:0007669"/>
    <property type="project" value="TreeGrafter"/>
</dbReference>
<feature type="compositionally biased region" description="Basic and acidic residues" evidence="10">
    <location>
        <begin position="73"/>
        <end position="84"/>
    </location>
</feature>
<evidence type="ECO:0000313" key="13">
    <source>
        <dbReference type="EMBL" id="KAG0729796.1"/>
    </source>
</evidence>
<dbReference type="FunFam" id="1.25.40.470:FF:000008">
    <property type="entry name" value="Intraflagellar transport protein 172 homolog"/>
    <property type="match status" value="1"/>
</dbReference>
<evidence type="ECO:0000256" key="1">
    <source>
        <dbReference type="ARBA" id="ARBA00004138"/>
    </source>
</evidence>
<evidence type="ECO:0000256" key="3">
    <source>
        <dbReference type="ARBA" id="ARBA00022574"/>
    </source>
</evidence>
<comment type="subcellular location">
    <subcellularLocation>
        <location evidence="1">Cell projection</location>
        <location evidence="1">Cilium</location>
    </subcellularLocation>
</comment>
<evidence type="ECO:0000256" key="7">
    <source>
        <dbReference type="ARBA" id="ARBA00023273"/>
    </source>
</evidence>
<evidence type="ECO:0000259" key="12">
    <source>
        <dbReference type="Pfam" id="PF24762"/>
    </source>
</evidence>
<dbReference type="InterPro" id="IPR015943">
    <property type="entry name" value="WD40/YVTN_repeat-like_dom_sf"/>
</dbReference>
<dbReference type="GO" id="GO:0030992">
    <property type="term" value="C:intraciliary transport particle B"/>
    <property type="evidence" value="ECO:0007669"/>
    <property type="project" value="TreeGrafter"/>
</dbReference>
<dbReference type="SUPFAM" id="SSF48371">
    <property type="entry name" value="ARM repeat"/>
    <property type="match status" value="1"/>
</dbReference>
<feature type="domain" description="IF140/IFT172/WDR19 TPR" evidence="12">
    <location>
        <begin position="1089"/>
        <end position="1312"/>
    </location>
</feature>
<comment type="caution">
    <text evidence="13">The sequence shown here is derived from an EMBL/GenBank/DDBJ whole genome shotgun (WGS) entry which is preliminary data.</text>
</comment>
<dbReference type="InterPro" id="IPR036322">
    <property type="entry name" value="WD40_repeat_dom_sf"/>
</dbReference>
<dbReference type="FunFam" id="1.25.40.470:FF:000013">
    <property type="entry name" value="intraflagellar transport protein 172 homolog"/>
    <property type="match status" value="1"/>
</dbReference>
<accession>A0A8J5D2Z5</accession>
<proteinExistence type="inferred from homology"/>
<keyword evidence="6" id="KW-0969">Cilium</keyword>
<evidence type="ECO:0000256" key="9">
    <source>
        <dbReference type="ARBA" id="ARBA00073483"/>
    </source>
</evidence>
<evidence type="ECO:0000256" key="4">
    <source>
        <dbReference type="ARBA" id="ARBA00022737"/>
    </source>
</evidence>
<dbReference type="Pfam" id="PF24762">
    <property type="entry name" value="TPR_IF140-IFT172"/>
    <property type="match status" value="1"/>
</dbReference>
<reference evidence="13" key="1">
    <citation type="submission" date="2020-07" db="EMBL/GenBank/DDBJ databases">
        <title>The High-quality genome of the commercially important snow crab, Chionoecetes opilio.</title>
        <authorList>
            <person name="Jeong J.-H."/>
            <person name="Ryu S."/>
        </authorList>
    </citation>
    <scope>NUCLEOTIDE SEQUENCE</scope>
    <source>
        <strain evidence="13">MADBK_172401_WGS</strain>
        <tissue evidence="13">Digestive gland</tissue>
    </source>
</reference>
<keyword evidence="5" id="KW-0802">TPR repeat</keyword>
<dbReference type="Gene3D" id="1.25.40.470">
    <property type="match status" value="3"/>
</dbReference>
<dbReference type="PANTHER" id="PTHR15722:SF2">
    <property type="entry name" value="INTRAFLAGELLAR TRANSPORT PROTEIN 172 HOMOLOG"/>
    <property type="match status" value="1"/>
</dbReference>
<dbReference type="InterPro" id="IPR016024">
    <property type="entry name" value="ARM-type_fold"/>
</dbReference>
<feature type="domain" description="IFT80/172/WDR35 TPR" evidence="11">
    <location>
        <begin position="746"/>
        <end position="881"/>
    </location>
</feature>
<evidence type="ECO:0000256" key="2">
    <source>
        <dbReference type="ARBA" id="ARBA00022473"/>
    </source>
</evidence>
<dbReference type="Gene3D" id="2.130.10.10">
    <property type="entry name" value="YVTN repeat-like/Quinoprotein amine dehydrogenase"/>
    <property type="match status" value="2"/>
</dbReference>
<feature type="region of interest" description="Disordered" evidence="10">
    <location>
        <begin position="65"/>
        <end position="84"/>
    </location>
</feature>
<name>A0A8J5D2Z5_CHIOP</name>
<evidence type="ECO:0000313" key="14">
    <source>
        <dbReference type="Proteomes" id="UP000770661"/>
    </source>
</evidence>
<evidence type="ECO:0000256" key="5">
    <source>
        <dbReference type="ARBA" id="ARBA00022803"/>
    </source>
</evidence>
<dbReference type="SUPFAM" id="SSF50978">
    <property type="entry name" value="WD40 repeat-like"/>
    <property type="match status" value="2"/>
</dbReference>
<keyword evidence="14" id="KW-1185">Reference proteome</keyword>
<feature type="compositionally biased region" description="Basic and acidic residues" evidence="10">
    <location>
        <begin position="1"/>
        <end position="14"/>
    </location>
</feature>
<dbReference type="Proteomes" id="UP000770661">
    <property type="component" value="Unassembled WGS sequence"/>
</dbReference>
<evidence type="ECO:0000256" key="6">
    <source>
        <dbReference type="ARBA" id="ARBA00023069"/>
    </source>
</evidence>